<dbReference type="OrthoDB" id="649989at2759"/>
<dbReference type="Pfam" id="PF09425">
    <property type="entry name" value="Jas_motif"/>
    <property type="match status" value="1"/>
</dbReference>
<comment type="subcellular location">
    <subcellularLocation>
        <location evidence="2">Nucleus</location>
    </subcellularLocation>
</comment>
<comment type="function">
    <text evidence="2">Repressor of jasmonate responses.</text>
</comment>
<comment type="caution">
    <text evidence="5">The sequence shown here is derived from an EMBL/GenBank/DDBJ whole genome shotgun (WGS) entry which is preliminary data.</text>
</comment>
<feature type="domain" description="Tify" evidence="4">
    <location>
        <begin position="128"/>
        <end position="163"/>
    </location>
</feature>
<feature type="region of interest" description="Disordered" evidence="3">
    <location>
        <begin position="218"/>
        <end position="243"/>
    </location>
</feature>
<keyword evidence="2" id="KW-1184">Jasmonic acid signaling pathway</keyword>
<dbReference type="InterPro" id="IPR010399">
    <property type="entry name" value="Tify_dom"/>
</dbReference>
<gene>
    <name evidence="5" type="ORF">HHK36_004399</name>
</gene>
<evidence type="ECO:0000313" key="5">
    <source>
        <dbReference type="EMBL" id="KAF8411840.1"/>
    </source>
</evidence>
<dbReference type="GO" id="GO:0005634">
    <property type="term" value="C:nucleus"/>
    <property type="evidence" value="ECO:0007669"/>
    <property type="project" value="UniProtKB-SubCell"/>
</dbReference>
<name>A0A834ZUC9_TETSI</name>
<protein>
    <recommendedName>
        <fullName evidence="2">Protein TIFY</fullName>
    </recommendedName>
    <alternativeName>
        <fullName evidence="2">Jasmonate ZIM domain-containing protein</fullName>
    </alternativeName>
</protein>
<dbReference type="GO" id="GO:2000022">
    <property type="term" value="P:regulation of jasmonic acid mediated signaling pathway"/>
    <property type="evidence" value="ECO:0007669"/>
    <property type="project" value="UniProtKB-UniRule"/>
</dbReference>
<dbReference type="OMA" id="QTHECRM"/>
<evidence type="ECO:0000256" key="2">
    <source>
        <dbReference type="RuleBase" id="RU369065"/>
    </source>
</evidence>
<sequence>MSWGPTVPKDCMKMEDFNSAAQFDGDNNKKNPLVSFLDKATINNNQKTGQRLPKHMSQTINLFRKYLITRVQHGKTNVEESEAINRSPPQALLLPKVGCSFSRHPSFLEQQLLPNFRHDVTQPTLLSDKSSKAQLTIFYSGAINVYDNVPVDKAQAIMLLAGEGSLKNPTTTTPPSTNVTKSLPHSNSPSVCKFQAGDFPIARKQSLQRFLEKRHQRIISKTPYASPSTKHEDGDATTNGCLIGNQSVSPSPFPSHLGCFFPISAHKA</sequence>
<dbReference type="EMBL" id="JABCRI010000002">
    <property type="protein sequence ID" value="KAF8411840.1"/>
    <property type="molecule type" value="Genomic_DNA"/>
</dbReference>
<dbReference type="GO" id="GO:0009611">
    <property type="term" value="P:response to wounding"/>
    <property type="evidence" value="ECO:0007669"/>
    <property type="project" value="UniProtKB-UniRule"/>
</dbReference>
<dbReference type="InterPro" id="IPR040390">
    <property type="entry name" value="TIFY/JAZ"/>
</dbReference>
<comment type="domain">
    <text evidence="2">The jas domain is required for interaction with COI1.</text>
</comment>
<comment type="similarity">
    <text evidence="1 2">Belongs to the TIFY/JAZ family.</text>
</comment>
<evidence type="ECO:0000256" key="1">
    <source>
        <dbReference type="ARBA" id="ARBA00008614"/>
    </source>
</evidence>
<evidence type="ECO:0000313" key="6">
    <source>
        <dbReference type="Proteomes" id="UP000655225"/>
    </source>
</evidence>
<dbReference type="Proteomes" id="UP000655225">
    <property type="component" value="Unassembled WGS sequence"/>
</dbReference>
<dbReference type="GO" id="GO:0031347">
    <property type="term" value="P:regulation of defense response"/>
    <property type="evidence" value="ECO:0007669"/>
    <property type="project" value="UniProtKB-UniRule"/>
</dbReference>
<proteinExistence type="inferred from homology"/>
<dbReference type="PANTHER" id="PTHR33077:SF102">
    <property type="entry name" value="PROTEIN TIFY"/>
    <property type="match status" value="1"/>
</dbReference>
<dbReference type="InterPro" id="IPR018467">
    <property type="entry name" value="CCT_CS"/>
</dbReference>
<reference evidence="5 6" key="1">
    <citation type="submission" date="2020-04" db="EMBL/GenBank/DDBJ databases">
        <title>Plant Genome Project.</title>
        <authorList>
            <person name="Zhang R.-G."/>
        </authorList>
    </citation>
    <scope>NUCLEOTIDE SEQUENCE [LARGE SCALE GENOMIC DNA]</scope>
    <source>
        <strain evidence="5">YNK0</strain>
        <tissue evidence="5">Leaf</tissue>
    </source>
</reference>
<evidence type="ECO:0000256" key="3">
    <source>
        <dbReference type="SAM" id="MobiDB-lite"/>
    </source>
</evidence>
<evidence type="ECO:0000259" key="4">
    <source>
        <dbReference type="PROSITE" id="PS51320"/>
    </source>
</evidence>
<dbReference type="Pfam" id="PF06200">
    <property type="entry name" value="tify"/>
    <property type="match status" value="1"/>
</dbReference>
<dbReference type="AlphaFoldDB" id="A0A834ZUC9"/>
<dbReference type="SMART" id="SM00979">
    <property type="entry name" value="TIFY"/>
    <property type="match status" value="1"/>
</dbReference>
<accession>A0A834ZUC9</accession>
<organism evidence="5 6">
    <name type="scientific">Tetracentron sinense</name>
    <name type="common">Spur-leaf</name>
    <dbReference type="NCBI Taxonomy" id="13715"/>
    <lineage>
        <taxon>Eukaryota</taxon>
        <taxon>Viridiplantae</taxon>
        <taxon>Streptophyta</taxon>
        <taxon>Embryophyta</taxon>
        <taxon>Tracheophyta</taxon>
        <taxon>Spermatophyta</taxon>
        <taxon>Magnoliopsida</taxon>
        <taxon>Trochodendrales</taxon>
        <taxon>Trochodendraceae</taxon>
        <taxon>Tetracentron</taxon>
    </lineage>
</organism>
<dbReference type="PROSITE" id="PS51320">
    <property type="entry name" value="TIFY"/>
    <property type="match status" value="1"/>
</dbReference>
<dbReference type="PANTHER" id="PTHR33077">
    <property type="entry name" value="PROTEIN TIFY 4A-RELATED-RELATED"/>
    <property type="match status" value="1"/>
</dbReference>
<keyword evidence="2" id="KW-0539">Nucleus</keyword>
<keyword evidence="6" id="KW-1185">Reference proteome</keyword>